<dbReference type="Proteomes" id="UP000091820">
    <property type="component" value="Unassembled WGS sequence"/>
</dbReference>
<keyword evidence="1" id="KW-0812">Transmembrane</keyword>
<feature type="transmembrane region" description="Helical" evidence="1">
    <location>
        <begin position="203"/>
        <end position="223"/>
    </location>
</feature>
<organism evidence="2 3">
    <name type="scientific">Glossina brevipalpis</name>
    <dbReference type="NCBI Taxonomy" id="37001"/>
    <lineage>
        <taxon>Eukaryota</taxon>
        <taxon>Metazoa</taxon>
        <taxon>Ecdysozoa</taxon>
        <taxon>Arthropoda</taxon>
        <taxon>Hexapoda</taxon>
        <taxon>Insecta</taxon>
        <taxon>Pterygota</taxon>
        <taxon>Neoptera</taxon>
        <taxon>Endopterygota</taxon>
        <taxon>Diptera</taxon>
        <taxon>Brachycera</taxon>
        <taxon>Muscomorpha</taxon>
        <taxon>Hippoboscoidea</taxon>
        <taxon>Glossinidae</taxon>
        <taxon>Glossina</taxon>
    </lineage>
</organism>
<dbReference type="AlphaFoldDB" id="A0A1A9W907"/>
<reference evidence="2" key="2">
    <citation type="submission" date="2020-05" db="UniProtKB">
        <authorList>
            <consortium name="EnsemblMetazoa"/>
        </authorList>
    </citation>
    <scope>IDENTIFICATION</scope>
    <source>
        <strain evidence="2">IAEA</strain>
    </source>
</reference>
<evidence type="ECO:0000256" key="1">
    <source>
        <dbReference type="SAM" id="Phobius"/>
    </source>
</evidence>
<dbReference type="EnsemblMetazoa" id="GBRI010675-RA">
    <property type="protein sequence ID" value="GBRI010675-PA"/>
    <property type="gene ID" value="GBRI010675"/>
</dbReference>
<protein>
    <submittedName>
        <fullName evidence="2">Uncharacterized protein</fullName>
    </submittedName>
</protein>
<evidence type="ECO:0000313" key="3">
    <source>
        <dbReference type="Proteomes" id="UP000091820"/>
    </source>
</evidence>
<reference evidence="3" key="1">
    <citation type="submission" date="2014-03" db="EMBL/GenBank/DDBJ databases">
        <authorList>
            <person name="Aksoy S."/>
            <person name="Warren W."/>
            <person name="Wilson R.K."/>
        </authorList>
    </citation>
    <scope>NUCLEOTIDE SEQUENCE [LARGE SCALE GENOMIC DNA]</scope>
    <source>
        <strain evidence="3">IAEA</strain>
    </source>
</reference>
<keyword evidence="1" id="KW-0472">Membrane</keyword>
<name>A0A1A9W907_9MUSC</name>
<keyword evidence="3" id="KW-1185">Reference proteome</keyword>
<accession>A0A1A9W907</accession>
<dbReference type="VEuPathDB" id="VectorBase:GBRI010675"/>
<proteinExistence type="predicted"/>
<keyword evidence="1" id="KW-1133">Transmembrane helix</keyword>
<evidence type="ECO:0000313" key="2">
    <source>
        <dbReference type="EnsemblMetazoa" id="GBRI010675-PA"/>
    </source>
</evidence>
<sequence length="270" mass="29416">MKRNLITVPESIPVTLSLGIRSLVLRFDRGVFTARLAAVVLSSVSCWDGERLGDFEMLPEKFAVAALYLLGQQDKTVLGIVFPLEIKYFDTIVNLDMTAADDVFTTVLVLWDIVSDPACCSVSQLLSALNCFKYSTRPLNLDVPLATILLSANFSSTLKPTRLTFDVLLIVLMSGSFTASLDFSSISECGVEVTGTKHWPDKSLVLVLVGFVLTLLANCSTLLRIKRILGLYFCMAVQGAASTFDGDFDVECLRGFLSSMSAPTIVDCLP</sequence>